<dbReference type="GO" id="GO:0001164">
    <property type="term" value="F:RNA polymerase I core promoter sequence-specific DNA binding"/>
    <property type="evidence" value="ECO:0007669"/>
    <property type="project" value="InterPro"/>
</dbReference>
<feature type="compositionally biased region" description="Polar residues" evidence="1">
    <location>
        <begin position="36"/>
        <end position="45"/>
    </location>
</feature>
<dbReference type="Proteomes" id="UP000007115">
    <property type="component" value="Unassembled WGS sequence"/>
</dbReference>
<feature type="compositionally biased region" description="Basic and acidic residues" evidence="1">
    <location>
        <begin position="24"/>
        <end position="35"/>
    </location>
</feature>
<dbReference type="OMA" id="STIYAEH"/>
<name>G9MYP9_HYPVG</name>
<dbReference type="GO" id="GO:0042790">
    <property type="term" value="P:nucleolar large rRNA transcription by RNA polymerase I"/>
    <property type="evidence" value="ECO:0007669"/>
    <property type="project" value="TreeGrafter"/>
</dbReference>
<dbReference type="AlphaFoldDB" id="G9MYP9"/>
<dbReference type="GO" id="GO:0070860">
    <property type="term" value="C:RNA polymerase I core factor complex"/>
    <property type="evidence" value="ECO:0007669"/>
    <property type="project" value="TreeGrafter"/>
</dbReference>
<comment type="caution">
    <text evidence="2">The sequence shown here is derived from an EMBL/GenBank/DDBJ whole genome shotgun (WGS) entry which is preliminary data.</text>
</comment>
<dbReference type="InterPro" id="IPR007224">
    <property type="entry name" value="TIF_Rrn11"/>
</dbReference>
<evidence type="ECO:0000256" key="1">
    <source>
        <dbReference type="SAM" id="MobiDB-lite"/>
    </source>
</evidence>
<protein>
    <submittedName>
        <fullName evidence="2">Uncharacterized protein</fullName>
    </submittedName>
</protein>
<dbReference type="OrthoDB" id="2159786at2759"/>
<dbReference type="InterPro" id="IPR053029">
    <property type="entry name" value="RNA_pol_I-specific_init_factor"/>
</dbReference>
<dbReference type="PANTHER" id="PTHR28244:SF1">
    <property type="entry name" value="RNA POLYMERASE I-SPECIFIC TRANSCRIPTION INITIATION FACTOR RRN11"/>
    <property type="match status" value="1"/>
</dbReference>
<dbReference type="GeneID" id="25787450"/>
<dbReference type="InParanoid" id="G9MYP9"/>
<evidence type="ECO:0000313" key="3">
    <source>
        <dbReference type="Proteomes" id="UP000007115"/>
    </source>
</evidence>
<dbReference type="HOGENOM" id="CLU_027162_0_0_1"/>
<dbReference type="PANTHER" id="PTHR28244">
    <property type="entry name" value="RNA POLYMERASE I-SPECIFIC TRANSCRIPTION INITIATION FACTOR RRN11"/>
    <property type="match status" value="1"/>
</dbReference>
<dbReference type="GO" id="GO:0001181">
    <property type="term" value="F:RNA polymerase I general transcription initiation factor activity"/>
    <property type="evidence" value="ECO:0007669"/>
    <property type="project" value="InterPro"/>
</dbReference>
<dbReference type="VEuPathDB" id="FungiDB:TRIVIDRAFT_128970"/>
<feature type="non-terminal residue" evidence="2">
    <location>
        <position position="275"/>
    </location>
</feature>
<dbReference type="EMBL" id="ABDF02000080">
    <property type="protein sequence ID" value="EHK20229.1"/>
    <property type="molecule type" value="Genomic_DNA"/>
</dbReference>
<reference evidence="2 3" key="1">
    <citation type="journal article" date="2011" name="Genome Biol.">
        <title>Comparative genome sequence analysis underscores mycoparasitism as the ancestral life style of Trichoderma.</title>
        <authorList>
            <person name="Kubicek C.P."/>
            <person name="Herrera-Estrella A."/>
            <person name="Seidl-Seiboth V."/>
            <person name="Martinez D.A."/>
            <person name="Druzhinina I.S."/>
            <person name="Thon M."/>
            <person name="Zeilinger S."/>
            <person name="Casas-Flores S."/>
            <person name="Horwitz B.A."/>
            <person name="Mukherjee P.K."/>
            <person name="Mukherjee M."/>
            <person name="Kredics L."/>
            <person name="Alcaraz L.D."/>
            <person name="Aerts A."/>
            <person name="Antal Z."/>
            <person name="Atanasova L."/>
            <person name="Cervantes-Badillo M.G."/>
            <person name="Challacombe J."/>
            <person name="Chertkov O."/>
            <person name="McCluskey K."/>
            <person name="Coulpier F."/>
            <person name="Deshpande N."/>
            <person name="von Doehren H."/>
            <person name="Ebbole D.J."/>
            <person name="Esquivel-Naranjo E.U."/>
            <person name="Fekete E."/>
            <person name="Flipphi M."/>
            <person name="Glaser F."/>
            <person name="Gomez-Rodriguez E.Y."/>
            <person name="Gruber S."/>
            <person name="Han C."/>
            <person name="Henrissat B."/>
            <person name="Hermosa R."/>
            <person name="Hernandez-Onate M."/>
            <person name="Karaffa L."/>
            <person name="Kosti I."/>
            <person name="Le Crom S."/>
            <person name="Lindquist E."/>
            <person name="Lucas S."/>
            <person name="Luebeck M."/>
            <person name="Luebeck P.S."/>
            <person name="Margeot A."/>
            <person name="Metz B."/>
            <person name="Misra M."/>
            <person name="Nevalainen H."/>
            <person name="Omann M."/>
            <person name="Packer N."/>
            <person name="Perrone G."/>
            <person name="Uresti-Rivera E.E."/>
            <person name="Salamov A."/>
            <person name="Schmoll M."/>
            <person name="Seiboth B."/>
            <person name="Shapiro H."/>
            <person name="Sukno S."/>
            <person name="Tamayo-Ramos J.A."/>
            <person name="Tisch D."/>
            <person name="Wiest A."/>
            <person name="Wilkinson H.H."/>
            <person name="Zhang M."/>
            <person name="Coutinho P.M."/>
            <person name="Kenerley C.M."/>
            <person name="Monte E."/>
            <person name="Baker S.E."/>
            <person name="Grigoriev I.V."/>
        </authorList>
    </citation>
    <scope>NUCLEOTIDE SEQUENCE [LARGE SCALE GENOMIC DNA]</scope>
    <source>
        <strain evidence="3">Gv29-8 / FGSC 10586</strain>
    </source>
</reference>
<dbReference type="STRING" id="413071.G9MYP9"/>
<sequence>QFAVAGISEPDENPRLSVKQFPHRGLDSEEQDRTYRSGSENGKQKSTLRDDDRKGHLDVLLRATEQFLAQGDIAKAAKAFGIVLQLRPRAQAIDIRLHHLWSIGSEILMRQREQLQEIDQQLSATGDGIQKIAPRWGFSANMSEFKSYFEILIRQYAYDHKAPHKLSAVDFWLTLLTCELSTIYAEHLRAIAHLEADTNVSLSRRSDFEVADSGMQDEAKEDWVKSRREAVCQHSLAGLRDINQRMEKLVDQLPYAKNESFLQLREITSLLSIDL</sequence>
<dbReference type="eggNOG" id="ENOG502SC4N">
    <property type="taxonomic scope" value="Eukaryota"/>
</dbReference>
<organism evidence="2 3">
    <name type="scientific">Hypocrea virens (strain Gv29-8 / FGSC 10586)</name>
    <name type="common">Gliocladium virens</name>
    <name type="synonym">Trichoderma virens</name>
    <dbReference type="NCBI Taxonomy" id="413071"/>
    <lineage>
        <taxon>Eukaryota</taxon>
        <taxon>Fungi</taxon>
        <taxon>Dikarya</taxon>
        <taxon>Ascomycota</taxon>
        <taxon>Pezizomycotina</taxon>
        <taxon>Sordariomycetes</taxon>
        <taxon>Hypocreomycetidae</taxon>
        <taxon>Hypocreales</taxon>
        <taxon>Hypocreaceae</taxon>
        <taxon>Trichoderma</taxon>
    </lineage>
</organism>
<dbReference type="RefSeq" id="XP_013954427.1">
    <property type="nucleotide sequence ID" value="XM_014098952.1"/>
</dbReference>
<proteinExistence type="predicted"/>
<dbReference type="Pfam" id="PF04090">
    <property type="entry name" value="Rrn11"/>
    <property type="match status" value="1"/>
</dbReference>
<dbReference type="GO" id="GO:0017025">
    <property type="term" value="F:TBP-class protein binding"/>
    <property type="evidence" value="ECO:0007669"/>
    <property type="project" value="TreeGrafter"/>
</dbReference>
<accession>G9MYP9</accession>
<feature type="region of interest" description="Disordered" evidence="1">
    <location>
        <begin position="1"/>
        <end position="51"/>
    </location>
</feature>
<feature type="non-terminal residue" evidence="2">
    <location>
        <position position="1"/>
    </location>
</feature>
<keyword evidence="3" id="KW-1185">Reference proteome</keyword>
<gene>
    <name evidence="2" type="ORF">TRIVIDRAFT_128970</name>
</gene>
<evidence type="ECO:0000313" key="2">
    <source>
        <dbReference type="EMBL" id="EHK20229.1"/>
    </source>
</evidence>